<name>A0A1E5KTR8_9ENTE</name>
<proteinExistence type="predicted"/>
<feature type="active site" description="Nucleophile" evidence="1">
    <location>
        <position position="99"/>
    </location>
</feature>
<protein>
    <submittedName>
        <fullName evidence="4">Carboxylesterase</fullName>
    </submittedName>
</protein>
<dbReference type="AlphaFoldDB" id="A0A1E5KTR8"/>
<dbReference type="STRING" id="762845.BCR26_05230"/>
<comment type="caution">
    <text evidence="4">The sequence shown here is derived from an EMBL/GenBank/DDBJ whole genome shotgun (WGS) entry which is preliminary data.</text>
</comment>
<evidence type="ECO:0000259" key="3">
    <source>
        <dbReference type="Pfam" id="PF12146"/>
    </source>
</evidence>
<dbReference type="SUPFAM" id="SSF53474">
    <property type="entry name" value="alpha/beta-Hydrolases"/>
    <property type="match status" value="1"/>
</dbReference>
<dbReference type="InterPro" id="IPR012354">
    <property type="entry name" value="Esterase_lipase"/>
</dbReference>
<gene>
    <name evidence="4" type="ORF">BCR26_05230</name>
</gene>
<evidence type="ECO:0000313" key="4">
    <source>
        <dbReference type="EMBL" id="OEH81253.1"/>
    </source>
</evidence>
<dbReference type="Pfam" id="PF12146">
    <property type="entry name" value="Hydrolase_4"/>
    <property type="match status" value="1"/>
</dbReference>
<evidence type="ECO:0000256" key="1">
    <source>
        <dbReference type="PIRSR" id="PIRSR017388-1"/>
    </source>
</evidence>
<keyword evidence="5" id="KW-1185">Reference proteome</keyword>
<dbReference type="Proteomes" id="UP000095256">
    <property type="component" value="Unassembled WGS sequence"/>
</dbReference>
<sequence>MTYLEKKINLPKPLFTENGPCAVLLLHAYSGSSNDVRMLSRFLEKANYTVYSPNFTGHGTLRPEDILAESITKWQQDALDAVTFLKEKGYEQVAVFGLSLGGLIATHLLTESLQGIIGGGFFCSPIFPVKNKVPENFLKYAENIFSITKINEPDKQQRLQRIQRDVLQQMEEIELFSVKTSEKLNQISVPVFMAQAGNDEMIEASGVYKTAEALKQTRYTLNWYPKSGHVITVGPDHKQLEQDVLHFLETLSWHEEKL</sequence>
<dbReference type="InterPro" id="IPR029058">
    <property type="entry name" value="AB_hydrolase_fold"/>
</dbReference>
<dbReference type="InterPro" id="IPR051044">
    <property type="entry name" value="MAG_DAG_Lipase"/>
</dbReference>
<dbReference type="Gene3D" id="3.40.50.1820">
    <property type="entry name" value="alpha/beta hydrolase"/>
    <property type="match status" value="1"/>
</dbReference>
<feature type="active site" description="Charge relay system" evidence="1">
    <location>
        <position position="199"/>
    </location>
</feature>
<feature type="domain" description="Serine aminopeptidase S33" evidence="3">
    <location>
        <begin position="22"/>
        <end position="161"/>
    </location>
</feature>
<dbReference type="GO" id="GO:0052689">
    <property type="term" value="F:carboxylic ester hydrolase activity"/>
    <property type="evidence" value="ECO:0007669"/>
    <property type="project" value="InterPro"/>
</dbReference>
<organism evidence="4 5">
    <name type="scientific">Enterococcus rivorum</name>
    <dbReference type="NCBI Taxonomy" id="762845"/>
    <lineage>
        <taxon>Bacteria</taxon>
        <taxon>Bacillati</taxon>
        <taxon>Bacillota</taxon>
        <taxon>Bacilli</taxon>
        <taxon>Lactobacillales</taxon>
        <taxon>Enterococcaceae</taxon>
        <taxon>Enterococcus</taxon>
    </lineage>
</organism>
<dbReference type="RefSeq" id="WP_069699841.1">
    <property type="nucleotide sequence ID" value="NZ_JAGGMA010000004.1"/>
</dbReference>
<evidence type="ECO:0000313" key="5">
    <source>
        <dbReference type="Proteomes" id="UP000095256"/>
    </source>
</evidence>
<dbReference type="PIRSF" id="PIRSF017388">
    <property type="entry name" value="Esterase_lipase"/>
    <property type="match status" value="1"/>
</dbReference>
<dbReference type="InterPro" id="IPR022742">
    <property type="entry name" value="Hydrolase_4"/>
</dbReference>
<dbReference type="EMBL" id="MIEK01000056">
    <property type="protein sequence ID" value="OEH81253.1"/>
    <property type="molecule type" value="Genomic_DNA"/>
</dbReference>
<feature type="site" description="Important for substrate specificity" evidence="2">
    <location>
        <position position="147"/>
    </location>
</feature>
<reference evidence="4 5" key="1">
    <citation type="submission" date="2016-09" db="EMBL/GenBank/DDBJ databases">
        <authorList>
            <person name="Capua I."/>
            <person name="De Benedictis P."/>
            <person name="Joannis T."/>
            <person name="Lombin L.H."/>
            <person name="Cattoli G."/>
        </authorList>
    </citation>
    <scope>NUCLEOTIDE SEQUENCE [LARGE SCALE GENOMIC DNA]</scope>
    <source>
        <strain evidence="4 5">LMG 25899</strain>
    </source>
</reference>
<dbReference type="PANTHER" id="PTHR11614">
    <property type="entry name" value="PHOSPHOLIPASE-RELATED"/>
    <property type="match status" value="1"/>
</dbReference>
<accession>A0A1E5KTR8</accession>
<feature type="active site" description="Charge relay system" evidence="1">
    <location>
        <position position="229"/>
    </location>
</feature>
<evidence type="ECO:0000256" key="2">
    <source>
        <dbReference type="PIRSR" id="PIRSR017388-3"/>
    </source>
</evidence>